<proteinExistence type="predicted"/>
<reference evidence="2" key="1">
    <citation type="submission" date="2013-12" db="EMBL/GenBank/DDBJ databases">
        <authorList>
            <person name="Linke B."/>
        </authorList>
    </citation>
    <scope>NUCLEOTIDE SEQUENCE [LARGE SCALE GENOMIC DNA]</scope>
    <source>
        <strain evidence="2">CRIB-18</strain>
    </source>
</reference>
<keyword evidence="1" id="KW-0732">Signal</keyword>
<dbReference type="AlphaFoldDB" id="A0A090D1P3"/>
<keyword evidence="3" id="KW-1185">Reference proteome</keyword>
<reference evidence="2" key="2">
    <citation type="submission" date="2014-09" db="EMBL/GenBank/DDBJ databases">
        <title>Criblamydia sequanensis harbors a mega-plasmid encoding arsenite resistance.</title>
        <authorList>
            <person name="Bertelli C."/>
            <person name="Goesmann A."/>
            <person name="Greub G."/>
        </authorList>
    </citation>
    <scope>NUCLEOTIDE SEQUENCE [LARGE SCALE GENOMIC DNA]</scope>
    <source>
        <strain evidence="2">CRIB-18</strain>
    </source>
</reference>
<feature type="chain" id="PRO_5001853880" description="Secreted protein" evidence="1">
    <location>
        <begin position="20"/>
        <end position="87"/>
    </location>
</feature>
<evidence type="ECO:0008006" key="4">
    <source>
        <dbReference type="Google" id="ProtNLM"/>
    </source>
</evidence>
<dbReference type="EMBL" id="CCEJ010000004">
    <property type="protein sequence ID" value="CDR33955.1"/>
    <property type="molecule type" value="Genomic_DNA"/>
</dbReference>
<name>A0A090D1P3_9BACT</name>
<evidence type="ECO:0000313" key="2">
    <source>
        <dbReference type="EMBL" id="CDR33955.1"/>
    </source>
</evidence>
<sequence>MLKFFLLAASCLSFTFLMADDLPPNLDTKEIGRYQLTTVVVDKMHDIRHYLLDTRTGQVWESKLHWMERESWKPYLLPPASSEAVSK</sequence>
<gene>
    <name evidence="2" type="ORF">CSEC_1129</name>
</gene>
<evidence type="ECO:0000313" key="3">
    <source>
        <dbReference type="Proteomes" id="UP000031552"/>
    </source>
</evidence>
<protein>
    <recommendedName>
        <fullName evidence="4">Secreted protein</fullName>
    </recommendedName>
</protein>
<accession>A0A090D1P3</accession>
<evidence type="ECO:0000256" key="1">
    <source>
        <dbReference type="SAM" id="SignalP"/>
    </source>
</evidence>
<feature type="signal peptide" evidence="1">
    <location>
        <begin position="1"/>
        <end position="19"/>
    </location>
</feature>
<dbReference type="RefSeq" id="WP_041017467.1">
    <property type="nucleotide sequence ID" value="NZ_CCEJ010000004.1"/>
</dbReference>
<comment type="caution">
    <text evidence="2">The sequence shown here is derived from an EMBL/GenBank/DDBJ whole genome shotgun (WGS) entry which is preliminary data.</text>
</comment>
<dbReference type="Proteomes" id="UP000031552">
    <property type="component" value="Unassembled WGS sequence"/>
</dbReference>
<organism evidence="2 3">
    <name type="scientific">Candidatus Criblamydia sequanensis CRIB-18</name>
    <dbReference type="NCBI Taxonomy" id="1437425"/>
    <lineage>
        <taxon>Bacteria</taxon>
        <taxon>Pseudomonadati</taxon>
        <taxon>Chlamydiota</taxon>
        <taxon>Chlamydiia</taxon>
        <taxon>Parachlamydiales</taxon>
        <taxon>Candidatus Criblamydiaceae</taxon>
        <taxon>Candidatus Criblamydia</taxon>
    </lineage>
</organism>